<dbReference type="RefSeq" id="WP_156215451.1">
    <property type="nucleotide sequence ID" value="NZ_WOFH01000002.1"/>
</dbReference>
<evidence type="ECO:0000259" key="4">
    <source>
        <dbReference type="Pfam" id="PF18157"/>
    </source>
</evidence>
<gene>
    <name evidence="5" type="ORF">GNZ18_07585</name>
</gene>
<organism evidence="5 6">
    <name type="scientific">Actinomadura litoris</name>
    <dbReference type="NCBI Taxonomy" id="2678616"/>
    <lineage>
        <taxon>Bacteria</taxon>
        <taxon>Bacillati</taxon>
        <taxon>Actinomycetota</taxon>
        <taxon>Actinomycetes</taxon>
        <taxon>Streptosporangiales</taxon>
        <taxon>Thermomonosporaceae</taxon>
        <taxon>Actinomadura</taxon>
    </lineage>
</organism>
<evidence type="ECO:0000259" key="2">
    <source>
        <dbReference type="Pfam" id="PF13032"/>
    </source>
</evidence>
<evidence type="ECO:0000313" key="6">
    <source>
        <dbReference type="Proteomes" id="UP000432015"/>
    </source>
</evidence>
<accession>A0A7K1KW88</accession>
<dbReference type="InterPro" id="IPR025085">
    <property type="entry name" value="pPIWI_RE_X"/>
</dbReference>
<feature type="region of interest" description="Disordered" evidence="1">
    <location>
        <begin position="690"/>
        <end position="715"/>
    </location>
</feature>
<evidence type="ECO:0008006" key="7">
    <source>
        <dbReference type="Google" id="ProtNLM"/>
    </source>
</evidence>
<dbReference type="Pfam" id="PF13032">
    <property type="entry name" value="RNaseH_pPIWI_RE"/>
    <property type="match status" value="1"/>
</dbReference>
<dbReference type="Pfam" id="PF18157">
    <property type="entry name" value="MID_pPIWI_RE"/>
    <property type="match status" value="1"/>
</dbReference>
<evidence type="ECO:0000259" key="3">
    <source>
        <dbReference type="Pfam" id="PF13111"/>
    </source>
</evidence>
<feature type="domain" description="Prokaryotic pPIWI-RE MID" evidence="4">
    <location>
        <begin position="438"/>
        <end position="522"/>
    </location>
</feature>
<proteinExistence type="predicted"/>
<sequence>MLWTAAFRLPPEQLGRLYVYPLPAAFVEALWELGRRWRGKNDRARAPHASLANALTAVTGRPVCVLPRTRMGEGDVLLVTTEPIDPTILAIAVRKWERLCRGSDTNVLAPLLSGVAPVSTALADSVRRPAPGRVAAEPWVYRVLRWVVAKQLAARPVLFDGREVTFRLDSSGALVAWDDPITKPRRNGTDARAIMQITPHIKTMPGVGDLICVLDATLTRLRDGLYDVRNVWIDHGREHGGSALLRLPVGYRKDQDGVGRVLGDFSADIVTACGLDPLPWGPDVLREHPERVRAWRATNTEHPIGTGVGPRTYLRLTEHAAKALDAEPITYQPFTAPGKGAGRVSVRVPASAISDHIRPEALDAAIGATEHGRLRIVHLTATSGTRKRIREGLEKYRHPQSPEPTPALGVVQPLTRRTEVVGYDIAALLDDVQVDAAALASEAPMLKAEPGTLTLALVETAHDEEDDRPDAKRPLRRALAELGVASQFIATRPASEASEDPEATDHPVEAALKDLMRLGGFSDDRLRDAVTMRSYALDRPAWLVGVHIRRQNPTAAKARPVLVTVLVALHADPDPSRPWTMHMYVPGTGWRPHAQGLAAFHASAIGAEAGRDAFANARDLVDQALGSLPGHDEDPVLVMIDADASRRVWSGLSDARLGTGALPGDGLPEARDMAVVRICSDDVEIPRPVHKAAGGKRSADPDQPAKPDGRLYVHEGDDGRRSWMLGRTSTTYESGIVGRCGALYTRFTLPLEKKFLQGKPWHSFTGTEFVVARSGRFSEESAAVIAARLCAQPVSWRGRTRWPVPLHLARVADMDHPHYRAAEEGDVSPG</sequence>
<feature type="compositionally biased region" description="Basic and acidic residues" evidence="1">
    <location>
        <begin position="697"/>
        <end position="715"/>
    </location>
</feature>
<reference evidence="5 6" key="1">
    <citation type="submission" date="2019-11" db="EMBL/GenBank/DDBJ databases">
        <authorList>
            <person name="Cao P."/>
        </authorList>
    </citation>
    <scope>NUCLEOTIDE SEQUENCE [LARGE SCALE GENOMIC DNA]</scope>
    <source>
        <strain evidence="5 6">NEAU-AAG5</strain>
    </source>
</reference>
<evidence type="ECO:0000313" key="5">
    <source>
        <dbReference type="EMBL" id="MUN36460.1"/>
    </source>
</evidence>
<dbReference type="AlphaFoldDB" id="A0A7K1KW88"/>
<feature type="domain" description="pPIWI-RE RNaseH" evidence="2">
    <location>
        <begin position="543"/>
        <end position="817"/>
    </location>
</feature>
<keyword evidence="6" id="KW-1185">Reference proteome</keyword>
<protein>
    <recommendedName>
        <fullName evidence="7">DUF3893 domain-containing protein</fullName>
    </recommendedName>
</protein>
<comment type="caution">
    <text evidence="5">The sequence shown here is derived from an EMBL/GenBank/DDBJ whole genome shotgun (WGS) entry which is preliminary data.</text>
</comment>
<dbReference type="InterPro" id="IPR040496">
    <property type="entry name" value="MID_pPIWI_RE"/>
</dbReference>
<dbReference type="EMBL" id="WOFH01000002">
    <property type="protein sequence ID" value="MUN36460.1"/>
    <property type="molecule type" value="Genomic_DNA"/>
</dbReference>
<dbReference type="InterPro" id="IPR024996">
    <property type="entry name" value="RNaseH_pPIWI_RE"/>
</dbReference>
<dbReference type="Proteomes" id="UP000432015">
    <property type="component" value="Unassembled WGS sequence"/>
</dbReference>
<feature type="domain" description="pPIWI-RE module N-terminal" evidence="3">
    <location>
        <begin position="6"/>
        <end position="328"/>
    </location>
</feature>
<dbReference type="Pfam" id="PF13111">
    <property type="entry name" value="pPIWI_RE_X"/>
    <property type="match status" value="1"/>
</dbReference>
<evidence type="ECO:0000256" key="1">
    <source>
        <dbReference type="SAM" id="MobiDB-lite"/>
    </source>
</evidence>
<name>A0A7K1KW88_9ACTN</name>